<evidence type="ECO:0000256" key="8">
    <source>
        <dbReference type="ARBA" id="ARBA00023239"/>
    </source>
</evidence>
<keyword evidence="6 9" id="KW-0408">Iron</keyword>
<evidence type="ECO:0000256" key="1">
    <source>
        <dbReference type="ARBA" id="ARBA00001794"/>
    </source>
</evidence>
<dbReference type="PANTHER" id="PTHR30387:SF2">
    <property type="entry name" value="MANNONATE DEHYDRATASE"/>
    <property type="match status" value="1"/>
</dbReference>
<dbReference type="InterPro" id="IPR004628">
    <property type="entry name" value="Man_deHydtase"/>
</dbReference>
<keyword evidence="7 9" id="KW-0464">Manganese</keyword>
<name>A0A4R7YXN0_9FIRM</name>
<keyword evidence="8 9" id="KW-0456">Lyase</keyword>
<dbReference type="GO" id="GO:0008927">
    <property type="term" value="F:mannonate dehydratase activity"/>
    <property type="evidence" value="ECO:0007669"/>
    <property type="project" value="UniProtKB-UniRule"/>
</dbReference>
<dbReference type="NCBIfam" id="NF003027">
    <property type="entry name" value="PRK03906.1"/>
    <property type="match status" value="1"/>
</dbReference>
<dbReference type="SUPFAM" id="SSF51658">
    <property type="entry name" value="Xylose isomerase-like"/>
    <property type="match status" value="1"/>
</dbReference>
<evidence type="ECO:0000256" key="7">
    <source>
        <dbReference type="ARBA" id="ARBA00023211"/>
    </source>
</evidence>
<dbReference type="GO" id="GO:0030145">
    <property type="term" value="F:manganese ion binding"/>
    <property type="evidence" value="ECO:0007669"/>
    <property type="project" value="TreeGrafter"/>
</dbReference>
<reference evidence="10 11" key="1">
    <citation type="submission" date="2019-03" db="EMBL/GenBank/DDBJ databases">
        <title>Subsurface microbial communities from deep shales in Ohio and West Virginia, USA.</title>
        <authorList>
            <person name="Wrighton K."/>
        </authorList>
    </citation>
    <scope>NUCLEOTIDE SEQUENCE [LARGE SCALE GENOMIC DNA]</scope>
    <source>
        <strain evidence="10 11">MSL9.2</strain>
    </source>
</reference>
<evidence type="ECO:0000256" key="5">
    <source>
        <dbReference type="ARBA" id="ARBA00012927"/>
    </source>
</evidence>
<comment type="catalytic activity">
    <reaction evidence="1 9">
        <text>D-mannonate = 2-dehydro-3-deoxy-D-gluconate + H2O</text>
        <dbReference type="Rhea" id="RHEA:20097"/>
        <dbReference type="ChEBI" id="CHEBI:15377"/>
        <dbReference type="ChEBI" id="CHEBI:17767"/>
        <dbReference type="ChEBI" id="CHEBI:57990"/>
        <dbReference type="EC" id="4.2.1.8"/>
    </reaction>
</comment>
<evidence type="ECO:0000256" key="3">
    <source>
        <dbReference type="ARBA" id="ARBA00004892"/>
    </source>
</evidence>
<organism evidence="10 11">
    <name type="scientific">Halanaerobium saccharolyticum</name>
    <dbReference type="NCBI Taxonomy" id="43595"/>
    <lineage>
        <taxon>Bacteria</taxon>
        <taxon>Bacillati</taxon>
        <taxon>Bacillota</taxon>
        <taxon>Clostridia</taxon>
        <taxon>Halanaerobiales</taxon>
        <taxon>Halanaerobiaceae</taxon>
        <taxon>Halanaerobium</taxon>
    </lineage>
</organism>
<accession>A0A4R7YXN0</accession>
<dbReference type="PANTHER" id="PTHR30387">
    <property type="entry name" value="MANNONATE DEHYDRATASE"/>
    <property type="match status" value="1"/>
</dbReference>
<evidence type="ECO:0000256" key="4">
    <source>
        <dbReference type="ARBA" id="ARBA00007389"/>
    </source>
</evidence>
<evidence type="ECO:0000256" key="6">
    <source>
        <dbReference type="ARBA" id="ARBA00023004"/>
    </source>
</evidence>
<dbReference type="Gene3D" id="3.20.20.150">
    <property type="entry name" value="Divalent-metal-dependent TIM barrel enzymes"/>
    <property type="match status" value="1"/>
</dbReference>
<dbReference type="Proteomes" id="UP000294697">
    <property type="component" value="Unassembled WGS sequence"/>
</dbReference>
<comment type="pathway">
    <text evidence="3 9">Carbohydrate metabolism; pentose and glucuronate interconversion.</text>
</comment>
<proteinExistence type="inferred from homology"/>
<dbReference type="InterPro" id="IPR036237">
    <property type="entry name" value="Xyl_isomerase-like_sf"/>
</dbReference>
<dbReference type="EC" id="4.2.1.8" evidence="5 9"/>
<dbReference type="GO" id="GO:0008198">
    <property type="term" value="F:ferrous iron binding"/>
    <property type="evidence" value="ECO:0007669"/>
    <property type="project" value="TreeGrafter"/>
</dbReference>
<evidence type="ECO:0000313" key="11">
    <source>
        <dbReference type="Proteomes" id="UP000294697"/>
    </source>
</evidence>
<comment type="caution">
    <text evidence="10">The sequence shown here is derived from an EMBL/GenBank/DDBJ whole genome shotgun (WGS) entry which is preliminary data.</text>
</comment>
<dbReference type="UniPathway" id="UPA00246"/>
<dbReference type="HAMAP" id="MF_00106">
    <property type="entry name" value="UxuA"/>
    <property type="match status" value="1"/>
</dbReference>
<dbReference type="PIRSF" id="PIRSF016049">
    <property type="entry name" value="Man_dehyd"/>
    <property type="match status" value="1"/>
</dbReference>
<dbReference type="GO" id="GO:0042840">
    <property type="term" value="P:D-glucuronate catabolic process"/>
    <property type="evidence" value="ECO:0007669"/>
    <property type="project" value="TreeGrafter"/>
</dbReference>
<evidence type="ECO:0000256" key="2">
    <source>
        <dbReference type="ARBA" id="ARBA00002713"/>
    </source>
</evidence>
<gene>
    <name evidence="9" type="primary">uxuA</name>
    <name evidence="10" type="ORF">C8C77_1173</name>
</gene>
<comment type="function">
    <text evidence="2 9">Catalyzes the dehydration of D-mannonate.</text>
</comment>
<dbReference type="AlphaFoldDB" id="A0A4R7YXN0"/>
<dbReference type="EMBL" id="SODA01000017">
    <property type="protein sequence ID" value="TDW02076.1"/>
    <property type="molecule type" value="Genomic_DNA"/>
</dbReference>
<comment type="similarity">
    <text evidence="4 9">Belongs to the mannonate dehydratase family.</text>
</comment>
<evidence type="ECO:0000313" key="10">
    <source>
        <dbReference type="EMBL" id="TDW02076.1"/>
    </source>
</evidence>
<sequence length="353" mass="40273">MIFRWFGENDDSVSLKEIKQIPGVTGVVSALSDIPVGEVWPVDKIKELKNKINDAGLELEVIESVNVHEDIKVGLASRDKYIENYKITLENLASEGIKVVCYNFMPVFDWLRSDLAEELEDGSTTMSYDEEWINNTDPVKLVEEFDKGAEGFSLPGWEPERLAELKDIMNKYENIDENDLFDNLKYFLEKILPVCEENDIKMAIHPDDPPWPIYGLPRIMTGKENIRKFLDMVDNPYNGLALCSGSLGSNPENSVPGLIREFGDRIHFGHVRNLKFDGNGKFHETSHLSSDGSLDLFEIMKAYYDIGFDGYIRPDHGRMIWDEKARPGYGLYDRALGATYINGLWEAIIKMNK</sequence>
<dbReference type="NCBIfam" id="TIGR00695">
    <property type="entry name" value="uxuA"/>
    <property type="match status" value="1"/>
</dbReference>
<comment type="cofactor">
    <cofactor evidence="9">
        <name>Fe(2+)</name>
        <dbReference type="ChEBI" id="CHEBI:29033"/>
    </cofactor>
    <cofactor evidence="9">
        <name>Mn(2+)</name>
        <dbReference type="ChEBI" id="CHEBI:29035"/>
    </cofactor>
</comment>
<protein>
    <recommendedName>
        <fullName evidence="5 9">Mannonate dehydratase</fullName>
        <ecNumber evidence="5 9">4.2.1.8</ecNumber>
    </recommendedName>
    <alternativeName>
        <fullName evidence="9">D-mannonate hydro-lyase</fullName>
    </alternativeName>
</protein>
<dbReference type="Pfam" id="PF03786">
    <property type="entry name" value="UxuA"/>
    <property type="match status" value="1"/>
</dbReference>
<evidence type="ECO:0000256" key="9">
    <source>
        <dbReference type="HAMAP-Rule" id="MF_00106"/>
    </source>
</evidence>